<protein>
    <submittedName>
        <fullName evidence="1">Uncharacterized protein</fullName>
    </submittedName>
</protein>
<reference evidence="1 2" key="2">
    <citation type="journal article" date="2022" name="Mol. Ecol. Resour.">
        <title>The genomes of chicory, endive, great burdock and yacon provide insights into Asteraceae paleo-polyploidization history and plant inulin production.</title>
        <authorList>
            <person name="Fan W."/>
            <person name="Wang S."/>
            <person name="Wang H."/>
            <person name="Wang A."/>
            <person name="Jiang F."/>
            <person name="Liu H."/>
            <person name="Zhao H."/>
            <person name="Xu D."/>
            <person name="Zhang Y."/>
        </authorList>
    </citation>
    <scope>NUCLEOTIDE SEQUENCE [LARGE SCALE GENOMIC DNA]</scope>
    <source>
        <strain evidence="2">cv. Yunnan</strain>
        <tissue evidence="1">Leaves</tissue>
    </source>
</reference>
<keyword evidence="2" id="KW-1185">Reference proteome</keyword>
<reference evidence="2" key="1">
    <citation type="journal article" date="2022" name="Mol. Ecol. Resour.">
        <title>The genomes of chicory, endive, great burdock and yacon provide insights into Asteraceae palaeo-polyploidization history and plant inulin production.</title>
        <authorList>
            <person name="Fan W."/>
            <person name="Wang S."/>
            <person name="Wang H."/>
            <person name="Wang A."/>
            <person name="Jiang F."/>
            <person name="Liu H."/>
            <person name="Zhao H."/>
            <person name="Xu D."/>
            <person name="Zhang Y."/>
        </authorList>
    </citation>
    <scope>NUCLEOTIDE SEQUENCE [LARGE SCALE GENOMIC DNA]</scope>
    <source>
        <strain evidence="2">cv. Yunnan</strain>
    </source>
</reference>
<proteinExistence type="predicted"/>
<dbReference type="Proteomes" id="UP001056120">
    <property type="component" value="Linkage Group LG04"/>
</dbReference>
<accession>A0ACB9JEQ1</accession>
<evidence type="ECO:0000313" key="1">
    <source>
        <dbReference type="EMBL" id="KAI3818201.1"/>
    </source>
</evidence>
<dbReference type="EMBL" id="CM042021">
    <property type="protein sequence ID" value="KAI3818201.1"/>
    <property type="molecule type" value="Genomic_DNA"/>
</dbReference>
<comment type="caution">
    <text evidence="1">The sequence shown here is derived from an EMBL/GenBank/DDBJ whole genome shotgun (WGS) entry which is preliminary data.</text>
</comment>
<sequence>MATSTPRAKLENKVAIVTGGARGIGECIVRLLTKHGAKVVIADIRDDLGKLILQDLGTEFVSFVHCDVTCESDIENVVNTTITRHGKLDIMVNNAGIIDEPKLSILDNNKSDFERVISVNLTGVFLGTKHAARVMIPKCNGSIITIASVASITGGITSHAYTSSKHGVVGLTKNAAAELGRSQIRVNCISPYVIPTAVTHKFFSIDDSSSVHSNLTGKSLEAQDIANATLFLASDESGFISGHNLVIDGGYSVLNPVFGLFSMNKVES</sequence>
<evidence type="ECO:0000313" key="2">
    <source>
        <dbReference type="Proteomes" id="UP001056120"/>
    </source>
</evidence>
<name>A0ACB9JEQ1_9ASTR</name>
<gene>
    <name evidence="1" type="ORF">L1987_12004</name>
</gene>
<organism evidence="1 2">
    <name type="scientific">Smallanthus sonchifolius</name>
    <dbReference type="NCBI Taxonomy" id="185202"/>
    <lineage>
        <taxon>Eukaryota</taxon>
        <taxon>Viridiplantae</taxon>
        <taxon>Streptophyta</taxon>
        <taxon>Embryophyta</taxon>
        <taxon>Tracheophyta</taxon>
        <taxon>Spermatophyta</taxon>
        <taxon>Magnoliopsida</taxon>
        <taxon>eudicotyledons</taxon>
        <taxon>Gunneridae</taxon>
        <taxon>Pentapetalae</taxon>
        <taxon>asterids</taxon>
        <taxon>campanulids</taxon>
        <taxon>Asterales</taxon>
        <taxon>Asteraceae</taxon>
        <taxon>Asteroideae</taxon>
        <taxon>Heliantheae alliance</taxon>
        <taxon>Millerieae</taxon>
        <taxon>Smallanthus</taxon>
    </lineage>
</organism>